<comment type="caution">
    <text evidence="8">The sequence shown here is derived from an EMBL/GenBank/DDBJ whole genome shotgun (WGS) entry which is preliminary data.</text>
</comment>
<dbReference type="Pfam" id="PF04999">
    <property type="entry name" value="FtsL"/>
    <property type="match status" value="1"/>
</dbReference>
<dbReference type="GO" id="GO:0032153">
    <property type="term" value="C:cell division site"/>
    <property type="evidence" value="ECO:0007669"/>
    <property type="project" value="TreeGrafter"/>
</dbReference>
<evidence type="ECO:0000256" key="4">
    <source>
        <dbReference type="ARBA" id="ARBA00022692"/>
    </source>
</evidence>
<evidence type="ECO:0000256" key="6">
    <source>
        <dbReference type="ARBA" id="ARBA00023136"/>
    </source>
</evidence>
<evidence type="ECO:0000313" key="8">
    <source>
        <dbReference type="EMBL" id="PJE80355.1"/>
    </source>
</evidence>
<dbReference type="HAMAP" id="MF_00910">
    <property type="entry name" value="FtsL"/>
    <property type="match status" value="1"/>
</dbReference>
<reference evidence="8" key="1">
    <citation type="journal article" date="2017" name="Appl. Environ. Microbiol.">
        <title>Molecular characterization of an Endozoicomonas-like organism causing infection in king scallop Pecten maximus L.</title>
        <authorList>
            <person name="Cano I."/>
            <person name="van Aerle R."/>
            <person name="Ross S."/>
            <person name="Verner-Jeffreys D.W."/>
            <person name="Paley R.K."/>
            <person name="Rimmer G."/>
            <person name="Ryder D."/>
            <person name="Hooper P."/>
            <person name="Stone D."/>
            <person name="Feist S.W."/>
        </authorList>
    </citation>
    <scope>NUCLEOTIDE SEQUENCE</scope>
</reference>
<keyword evidence="3 8" id="KW-0132">Cell division</keyword>
<evidence type="ECO:0000256" key="7">
    <source>
        <dbReference type="ARBA" id="ARBA00023306"/>
    </source>
</evidence>
<dbReference type="InterPro" id="IPR011922">
    <property type="entry name" value="Cell_div_FtsL"/>
</dbReference>
<dbReference type="GO" id="GO:0005886">
    <property type="term" value="C:plasma membrane"/>
    <property type="evidence" value="ECO:0007669"/>
    <property type="project" value="UniProtKB-SubCell"/>
</dbReference>
<comment type="subcellular location">
    <subcellularLocation>
        <location evidence="1">Cell membrane</location>
        <topology evidence="1">Single-pass type II membrane protein</topology>
    </subcellularLocation>
</comment>
<dbReference type="PANTHER" id="PTHR37479">
    <property type="entry name" value="CELL DIVISION PROTEIN FTSL"/>
    <property type="match status" value="1"/>
</dbReference>
<accession>A0A2H9TAR8</accession>
<gene>
    <name evidence="8" type="primary">ftsL</name>
    <name evidence="8" type="ORF">CI610_00638</name>
</gene>
<keyword evidence="6" id="KW-0472">Membrane</keyword>
<dbReference type="EMBL" id="NSIT01000020">
    <property type="protein sequence ID" value="PJE80355.1"/>
    <property type="molecule type" value="Genomic_DNA"/>
</dbReference>
<name>A0A2H9TAR8_9ZZZZ</name>
<organism evidence="8">
    <name type="scientific">invertebrate metagenome</name>
    <dbReference type="NCBI Taxonomy" id="1711999"/>
    <lineage>
        <taxon>unclassified sequences</taxon>
        <taxon>metagenomes</taxon>
        <taxon>organismal metagenomes</taxon>
    </lineage>
</organism>
<keyword evidence="2" id="KW-1003">Cell membrane</keyword>
<keyword evidence="5" id="KW-1133">Transmembrane helix</keyword>
<evidence type="ECO:0000256" key="3">
    <source>
        <dbReference type="ARBA" id="ARBA00022618"/>
    </source>
</evidence>
<dbReference type="AlphaFoldDB" id="A0A2H9TAR8"/>
<dbReference type="NCBIfam" id="TIGR02209">
    <property type="entry name" value="ftsL_broad"/>
    <property type="match status" value="1"/>
</dbReference>
<dbReference type="PANTHER" id="PTHR37479:SF1">
    <property type="entry name" value="CELL DIVISION PROTEIN FTSL"/>
    <property type="match status" value="1"/>
</dbReference>
<sequence>MIKKPISMLFDRKNQMVGILLLLIVISGASVSFTAYKNRQLHNQLKTVQDQRNRAQVEWGRLLLEYSTLTTPARIEKLAMERLNMEMPAAGQIITVN</sequence>
<keyword evidence="7" id="KW-0131">Cell cycle</keyword>
<proteinExistence type="inferred from homology"/>
<keyword evidence="4" id="KW-0812">Transmembrane</keyword>
<evidence type="ECO:0000256" key="5">
    <source>
        <dbReference type="ARBA" id="ARBA00022989"/>
    </source>
</evidence>
<evidence type="ECO:0000256" key="2">
    <source>
        <dbReference type="ARBA" id="ARBA00022475"/>
    </source>
</evidence>
<protein>
    <submittedName>
        <fullName evidence="8">Cell division protein FtsL</fullName>
    </submittedName>
</protein>
<dbReference type="GO" id="GO:0043093">
    <property type="term" value="P:FtsZ-dependent cytokinesis"/>
    <property type="evidence" value="ECO:0007669"/>
    <property type="project" value="TreeGrafter"/>
</dbReference>
<evidence type="ECO:0000256" key="1">
    <source>
        <dbReference type="ARBA" id="ARBA00004401"/>
    </source>
</evidence>